<name>A0A816IV72_BRANA</name>
<evidence type="ECO:0000256" key="1">
    <source>
        <dbReference type="SAM" id="MobiDB-lite"/>
    </source>
</evidence>
<accession>A0A816IV72</accession>
<dbReference type="EMBL" id="HG994373">
    <property type="protein sequence ID" value="CAF1721022.1"/>
    <property type="molecule type" value="Genomic_DNA"/>
</dbReference>
<evidence type="ECO:0000313" key="2">
    <source>
        <dbReference type="EMBL" id="CAF1721022.1"/>
    </source>
</evidence>
<reference evidence="2" key="1">
    <citation type="submission" date="2021-01" db="EMBL/GenBank/DDBJ databases">
        <authorList>
            <consortium name="Genoscope - CEA"/>
            <person name="William W."/>
        </authorList>
    </citation>
    <scope>NUCLEOTIDE SEQUENCE</scope>
</reference>
<gene>
    <name evidence="2" type="ORF">DARMORV10_C09P17370.1</name>
</gene>
<dbReference type="AlphaFoldDB" id="A0A816IV72"/>
<sequence length="133" mass="14107">MSYEIKLFWKKDEKGVNVTVTTGEEDEDIVLDLKSKLNGFSYKKGFVEKSKTCGEILRRRTATGYFVSTALLLSDGSPPDGSPPEASPPDSGSLDGSLDGSLGDSLDGFLDGSVDGSVDGSPLSSTSYSAIRR</sequence>
<feature type="compositionally biased region" description="Low complexity" evidence="1">
    <location>
        <begin position="88"/>
        <end position="125"/>
    </location>
</feature>
<protein>
    <submittedName>
        <fullName evidence="2">(rape) hypothetical protein</fullName>
    </submittedName>
</protein>
<proteinExistence type="predicted"/>
<feature type="region of interest" description="Disordered" evidence="1">
    <location>
        <begin position="73"/>
        <end position="133"/>
    </location>
</feature>
<organism evidence="2">
    <name type="scientific">Brassica napus</name>
    <name type="common">Rape</name>
    <dbReference type="NCBI Taxonomy" id="3708"/>
    <lineage>
        <taxon>Eukaryota</taxon>
        <taxon>Viridiplantae</taxon>
        <taxon>Streptophyta</taxon>
        <taxon>Embryophyta</taxon>
        <taxon>Tracheophyta</taxon>
        <taxon>Spermatophyta</taxon>
        <taxon>Magnoliopsida</taxon>
        <taxon>eudicotyledons</taxon>
        <taxon>Gunneridae</taxon>
        <taxon>Pentapetalae</taxon>
        <taxon>rosids</taxon>
        <taxon>malvids</taxon>
        <taxon>Brassicales</taxon>
        <taxon>Brassicaceae</taxon>
        <taxon>Brassiceae</taxon>
        <taxon>Brassica</taxon>
    </lineage>
</organism>
<dbReference type="Proteomes" id="UP001295469">
    <property type="component" value="Chromosome C09"/>
</dbReference>